<evidence type="ECO:0000313" key="4">
    <source>
        <dbReference type="Proteomes" id="UP000554235"/>
    </source>
</evidence>
<keyword evidence="2" id="KW-0472">Membrane</keyword>
<gene>
    <name evidence="3" type="ORF">FALBO_15328</name>
</gene>
<feature type="compositionally biased region" description="Low complexity" evidence="1">
    <location>
        <begin position="269"/>
        <end position="285"/>
    </location>
</feature>
<name>A0A8H4KWY7_9HYPO</name>
<evidence type="ECO:0000256" key="1">
    <source>
        <dbReference type="SAM" id="MobiDB-lite"/>
    </source>
</evidence>
<sequence>MTDIQPTAAIGGAAGNVFGPAITPFAEVDERDILLMGRQNYESCGYYSFSDQSWEQWQCGEAPSWTTKCNTIGSHFGCFPTVYTTCSSSAQGCNTADRRALCCASSDYPNCATGIKSQDGGDEMTAYICARFEEAIPVYESTVIKVTSDDSTDISTIEVNTDTASGAGVKGASDATTVTVRPTSSSGSSSDDKDDGGSKTPIGPIVGGVVGGVALIAILAFGFWFIRRRTKKTPPAASTAGGDTPHYSAASPMSQPPPMMYQTPPPQQPMQQEYGQYPPYQGSPVPTDPRFSQVTAPTMVSPGAQSSPEQSYYGAYNKPTSPQPTELPVVTDSPPPQELPAHIPSQQQQNH</sequence>
<keyword evidence="2" id="KW-1133">Transmembrane helix</keyword>
<dbReference type="OrthoDB" id="5146896at2759"/>
<dbReference type="EMBL" id="JAADYS010002645">
    <property type="protein sequence ID" value="KAF4456838.1"/>
    <property type="molecule type" value="Genomic_DNA"/>
</dbReference>
<comment type="caution">
    <text evidence="3">The sequence shown here is derived from an EMBL/GenBank/DDBJ whole genome shotgun (WGS) entry which is preliminary data.</text>
</comment>
<feature type="region of interest" description="Disordered" evidence="1">
    <location>
        <begin position="233"/>
        <end position="351"/>
    </location>
</feature>
<feature type="compositionally biased region" description="Polar residues" evidence="1">
    <location>
        <begin position="290"/>
        <end position="310"/>
    </location>
</feature>
<evidence type="ECO:0000256" key="2">
    <source>
        <dbReference type="SAM" id="Phobius"/>
    </source>
</evidence>
<dbReference type="Proteomes" id="UP000554235">
    <property type="component" value="Unassembled WGS sequence"/>
</dbReference>
<protein>
    <recommendedName>
        <fullName evidence="5">Mid2 domain-containing protein</fullName>
    </recommendedName>
</protein>
<feature type="region of interest" description="Disordered" evidence="1">
    <location>
        <begin position="164"/>
        <end position="200"/>
    </location>
</feature>
<reference evidence="3 4" key="1">
    <citation type="submission" date="2020-01" db="EMBL/GenBank/DDBJ databases">
        <title>Identification and distribution of gene clusters putatively required for synthesis of sphingolipid metabolism inhibitors in phylogenetically diverse species of the filamentous fungus Fusarium.</title>
        <authorList>
            <person name="Kim H.-S."/>
            <person name="Busman M."/>
            <person name="Brown D.W."/>
            <person name="Divon H."/>
            <person name="Uhlig S."/>
            <person name="Proctor R.H."/>
        </authorList>
    </citation>
    <scope>NUCLEOTIDE SEQUENCE [LARGE SCALE GENOMIC DNA]</scope>
    <source>
        <strain evidence="3 4">NRRL 20459</strain>
    </source>
</reference>
<keyword evidence="2" id="KW-0812">Transmembrane</keyword>
<feature type="transmembrane region" description="Helical" evidence="2">
    <location>
        <begin position="205"/>
        <end position="226"/>
    </location>
</feature>
<keyword evidence="4" id="KW-1185">Reference proteome</keyword>
<organism evidence="3 4">
    <name type="scientific">Fusarium albosuccineum</name>
    <dbReference type="NCBI Taxonomy" id="1237068"/>
    <lineage>
        <taxon>Eukaryota</taxon>
        <taxon>Fungi</taxon>
        <taxon>Dikarya</taxon>
        <taxon>Ascomycota</taxon>
        <taxon>Pezizomycotina</taxon>
        <taxon>Sordariomycetes</taxon>
        <taxon>Hypocreomycetidae</taxon>
        <taxon>Hypocreales</taxon>
        <taxon>Nectriaceae</taxon>
        <taxon>Fusarium</taxon>
        <taxon>Fusarium decemcellulare species complex</taxon>
    </lineage>
</organism>
<feature type="compositionally biased region" description="Polar residues" evidence="1">
    <location>
        <begin position="174"/>
        <end position="183"/>
    </location>
</feature>
<evidence type="ECO:0008006" key="5">
    <source>
        <dbReference type="Google" id="ProtNLM"/>
    </source>
</evidence>
<dbReference type="AlphaFoldDB" id="A0A8H4KWY7"/>
<feature type="compositionally biased region" description="Pro residues" evidence="1">
    <location>
        <begin position="254"/>
        <end position="268"/>
    </location>
</feature>
<accession>A0A8H4KWY7</accession>
<proteinExistence type="predicted"/>
<evidence type="ECO:0000313" key="3">
    <source>
        <dbReference type="EMBL" id="KAF4456838.1"/>
    </source>
</evidence>